<evidence type="ECO:0000313" key="2">
    <source>
        <dbReference type="EMBL" id="QBI56560.1"/>
    </source>
</evidence>
<dbReference type="Proteomes" id="UP000292235">
    <property type="component" value="Chromosome"/>
</dbReference>
<dbReference type="RefSeq" id="WP_131101508.1">
    <property type="nucleotide sequence ID" value="NZ_CP036455.1"/>
</dbReference>
<dbReference type="KEGG" id="strr:EKD16_24075"/>
<dbReference type="InterPro" id="IPR036249">
    <property type="entry name" value="Thioredoxin-like_sf"/>
</dbReference>
<dbReference type="InterPro" id="IPR051548">
    <property type="entry name" value="Grx-like_ET"/>
</dbReference>
<evidence type="ECO:0000313" key="3">
    <source>
        <dbReference type="Proteomes" id="UP000292235"/>
    </source>
</evidence>
<dbReference type="PANTHER" id="PTHR34386">
    <property type="entry name" value="GLUTAREDOXIN"/>
    <property type="match status" value="1"/>
</dbReference>
<dbReference type="EMBL" id="CP036455">
    <property type="protein sequence ID" value="QBI56560.1"/>
    <property type="molecule type" value="Genomic_DNA"/>
</dbReference>
<dbReference type="GO" id="GO:0009055">
    <property type="term" value="F:electron transfer activity"/>
    <property type="evidence" value="ECO:0007669"/>
    <property type="project" value="TreeGrafter"/>
</dbReference>
<dbReference type="InterPro" id="IPR002109">
    <property type="entry name" value="Glutaredoxin"/>
</dbReference>
<evidence type="ECO:0000259" key="1">
    <source>
        <dbReference type="Pfam" id="PF00462"/>
    </source>
</evidence>
<organism evidence="2 3">
    <name type="scientific">Streptomonospora litoralis</name>
    <dbReference type="NCBI Taxonomy" id="2498135"/>
    <lineage>
        <taxon>Bacteria</taxon>
        <taxon>Bacillati</taxon>
        <taxon>Actinomycetota</taxon>
        <taxon>Actinomycetes</taxon>
        <taxon>Streptosporangiales</taxon>
        <taxon>Nocardiopsidaceae</taxon>
        <taxon>Streptomonospora</taxon>
    </lineage>
</organism>
<dbReference type="PROSITE" id="PS51354">
    <property type="entry name" value="GLUTAREDOXIN_2"/>
    <property type="match status" value="1"/>
</dbReference>
<dbReference type="Gene3D" id="3.40.30.10">
    <property type="entry name" value="Glutaredoxin"/>
    <property type="match status" value="1"/>
</dbReference>
<dbReference type="OrthoDB" id="8991911at2"/>
<gene>
    <name evidence="2" type="ORF">EKD16_24075</name>
</gene>
<dbReference type="GO" id="GO:0045454">
    <property type="term" value="P:cell redox homeostasis"/>
    <property type="evidence" value="ECO:0007669"/>
    <property type="project" value="TreeGrafter"/>
</dbReference>
<name>A0A4P6Q823_9ACTN</name>
<protein>
    <submittedName>
        <fullName evidence="2">Glutaredoxin</fullName>
    </submittedName>
</protein>
<sequence>MSERERTGVEFHWRPGCMFCFMLRIRLRRRGIPLTETNIWQDPEAAARVRATTGGDETVPTVFVGPAAMVNPHPDEVVAAVRTHAPHLLEAEGERGT</sequence>
<dbReference type="PANTHER" id="PTHR34386:SF1">
    <property type="entry name" value="GLUTAREDOXIN-LIKE PROTEIN NRDH"/>
    <property type="match status" value="1"/>
</dbReference>
<proteinExistence type="predicted"/>
<dbReference type="SUPFAM" id="SSF52833">
    <property type="entry name" value="Thioredoxin-like"/>
    <property type="match status" value="1"/>
</dbReference>
<feature type="domain" description="Glutaredoxin" evidence="1">
    <location>
        <begin position="13"/>
        <end position="65"/>
    </location>
</feature>
<accession>A0A4P6Q823</accession>
<dbReference type="AlphaFoldDB" id="A0A4P6Q823"/>
<keyword evidence="3" id="KW-1185">Reference proteome</keyword>
<dbReference type="Pfam" id="PF00462">
    <property type="entry name" value="Glutaredoxin"/>
    <property type="match status" value="1"/>
</dbReference>
<reference evidence="2 3" key="1">
    <citation type="submission" date="2019-02" db="EMBL/GenBank/DDBJ databases">
        <authorList>
            <person name="Khodamoradi S."/>
            <person name="Hahnke R.L."/>
            <person name="Kaempfer P."/>
            <person name="Schumann P."/>
            <person name="Rohde M."/>
            <person name="Steinert M."/>
            <person name="Luzhetskyy A."/>
            <person name="Wink J."/>
            <person name="Ruckert C."/>
        </authorList>
    </citation>
    <scope>NUCLEOTIDE SEQUENCE [LARGE SCALE GENOMIC DNA]</scope>
    <source>
        <strain evidence="2 3">M2</strain>
    </source>
</reference>